<evidence type="ECO:0000259" key="5">
    <source>
        <dbReference type="Pfam" id="PF04542"/>
    </source>
</evidence>
<dbReference type="Gene3D" id="1.10.10.10">
    <property type="entry name" value="Winged helix-like DNA-binding domain superfamily/Winged helix DNA-binding domain"/>
    <property type="match status" value="1"/>
</dbReference>
<evidence type="ECO:0000256" key="1">
    <source>
        <dbReference type="ARBA" id="ARBA00010641"/>
    </source>
</evidence>
<dbReference type="InterPro" id="IPR013324">
    <property type="entry name" value="RNA_pol_sigma_r3/r4-like"/>
</dbReference>
<evidence type="ECO:0000313" key="7">
    <source>
        <dbReference type="EMBL" id="HJC40057.1"/>
    </source>
</evidence>
<keyword evidence="4" id="KW-0804">Transcription</keyword>
<dbReference type="PANTHER" id="PTHR43133:SF60">
    <property type="entry name" value="RNA POLYMERASE SIGMA FACTOR SIGV"/>
    <property type="match status" value="1"/>
</dbReference>
<dbReference type="SUPFAM" id="SSF88659">
    <property type="entry name" value="Sigma3 and sigma4 domains of RNA polymerase sigma factors"/>
    <property type="match status" value="1"/>
</dbReference>
<protein>
    <submittedName>
        <fullName evidence="7">Sigma-70 family RNA polymerase sigma factor</fullName>
    </submittedName>
</protein>
<dbReference type="AlphaFoldDB" id="A0A9D2NY24"/>
<dbReference type="InterPro" id="IPR039425">
    <property type="entry name" value="RNA_pol_sigma-70-like"/>
</dbReference>
<dbReference type="GO" id="GO:0003677">
    <property type="term" value="F:DNA binding"/>
    <property type="evidence" value="ECO:0007669"/>
    <property type="project" value="InterPro"/>
</dbReference>
<organism evidence="7 8">
    <name type="scientific">Candidatus Intestinimonas pullistercoris</name>
    <dbReference type="NCBI Taxonomy" id="2838623"/>
    <lineage>
        <taxon>Bacteria</taxon>
        <taxon>Bacillati</taxon>
        <taxon>Bacillota</taxon>
        <taxon>Clostridia</taxon>
        <taxon>Eubacteriales</taxon>
        <taxon>Intestinimonas</taxon>
    </lineage>
</organism>
<dbReference type="InterPro" id="IPR014284">
    <property type="entry name" value="RNA_pol_sigma-70_dom"/>
</dbReference>
<name>A0A9D2NY24_9FIRM</name>
<dbReference type="EMBL" id="DWWJ01000011">
    <property type="protein sequence ID" value="HJC40057.1"/>
    <property type="molecule type" value="Genomic_DNA"/>
</dbReference>
<evidence type="ECO:0000259" key="6">
    <source>
        <dbReference type="Pfam" id="PF08281"/>
    </source>
</evidence>
<sequence>MKRVQARAAPPEVAERWMREYGDGILRQCFLFLGDRGQAEDATQETFVRAWRSYESFQGGSSEKTWLTAIAANVCRNLLRSPWNRRRVDLSFLEDRPVTAEEPDDTVLQAVLSLPAKYRQVVVLYYYRECSTGEIAEMLGLPQGTVSVRLKRARERLKPMLKEWYDDGA</sequence>
<dbReference type="SUPFAM" id="SSF88946">
    <property type="entry name" value="Sigma2 domain of RNA polymerase sigma factors"/>
    <property type="match status" value="1"/>
</dbReference>
<dbReference type="CDD" id="cd06171">
    <property type="entry name" value="Sigma70_r4"/>
    <property type="match status" value="1"/>
</dbReference>
<keyword evidence="3" id="KW-0731">Sigma factor</keyword>
<feature type="domain" description="RNA polymerase sigma factor 70 region 4 type 2" evidence="6">
    <location>
        <begin position="107"/>
        <end position="157"/>
    </location>
</feature>
<accession>A0A9D2NY24</accession>
<evidence type="ECO:0000256" key="4">
    <source>
        <dbReference type="ARBA" id="ARBA00023163"/>
    </source>
</evidence>
<evidence type="ECO:0000256" key="3">
    <source>
        <dbReference type="ARBA" id="ARBA00023082"/>
    </source>
</evidence>
<gene>
    <name evidence="7" type="ORF">H9701_00700</name>
</gene>
<comment type="caution">
    <text evidence="7">The sequence shown here is derived from an EMBL/GenBank/DDBJ whole genome shotgun (WGS) entry which is preliminary data.</text>
</comment>
<keyword evidence="2" id="KW-0805">Transcription regulation</keyword>
<reference evidence="7" key="1">
    <citation type="journal article" date="2021" name="PeerJ">
        <title>Extensive microbial diversity within the chicken gut microbiome revealed by metagenomics and culture.</title>
        <authorList>
            <person name="Gilroy R."/>
            <person name="Ravi A."/>
            <person name="Getino M."/>
            <person name="Pursley I."/>
            <person name="Horton D.L."/>
            <person name="Alikhan N.F."/>
            <person name="Baker D."/>
            <person name="Gharbi K."/>
            <person name="Hall N."/>
            <person name="Watson M."/>
            <person name="Adriaenssens E.M."/>
            <person name="Foster-Nyarko E."/>
            <person name="Jarju S."/>
            <person name="Secka A."/>
            <person name="Antonio M."/>
            <person name="Oren A."/>
            <person name="Chaudhuri R.R."/>
            <person name="La Ragione R."/>
            <person name="Hildebrand F."/>
            <person name="Pallen M.J."/>
        </authorList>
    </citation>
    <scope>NUCLEOTIDE SEQUENCE</scope>
    <source>
        <strain evidence="7">CHK186-1790</strain>
    </source>
</reference>
<dbReference type="Pfam" id="PF08281">
    <property type="entry name" value="Sigma70_r4_2"/>
    <property type="match status" value="1"/>
</dbReference>
<evidence type="ECO:0000256" key="2">
    <source>
        <dbReference type="ARBA" id="ARBA00023015"/>
    </source>
</evidence>
<dbReference type="GO" id="GO:0006352">
    <property type="term" value="P:DNA-templated transcription initiation"/>
    <property type="evidence" value="ECO:0007669"/>
    <property type="project" value="InterPro"/>
</dbReference>
<dbReference type="GO" id="GO:0016987">
    <property type="term" value="F:sigma factor activity"/>
    <property type="evidence" value="ECO:0007669"/>
    <property type="project" value="UniProtKB-KW"/>
</dbReference>
<dbReference type="Gene3D" id="1.10.1740.10">
    <property type="match status" value="1"/>
</dbReference>
<evidence type="ECO:0000313" key="8">
    <source>
        <dbReference type="Proteomes" id="UP000823882"/>
    </source>
</evidence>
<comment type="similarity">
    <text evidence="1">Belongs to the sigma-70 factor family. ECF subfamily.</text>
</comment>
<dbReference type="PANTHER" id="PTHR43133">
    <property type="entry name" value="RNA POLYMERASE ECF-TYPE SIGMA FACTO"/>
    <property type="match status" value="1"/>
</dbReference>
<dbReference type="InterPro" id="IPR013249">
    <property type="entry name" value="RNA_pol_sigma70_r4_t2"/>
</dbReference>
<dbReference type="Pfam" id="PF04542">
    <property type="entry name" value="Sigma70_r2"/>
    <property type="match status" value="1"/>
</dbReference>
<dbReference type="InterPro" id="IPR036388">
    <property type="entry name" value="WH-like_DNA-bd_sf"/>
</dbReference>
<dbReference type="Proteomes" id="UP000823882">
    <property type="component" value="Unassembled WGS sequence"/>
</dbReference>
<dbReference type="InterPro" id="IPR013325">
    <property type="entry name" value="RNA_pol_sigma_r2"/>
</dbReference>
<reference evidence="7" key="2">
    <citation type="submission" date="2021-04" db="EMBL/GenBank/DDBJ databases">
        <authorList>
            <person name="Gilroy R."/>
        </authorList>
    </citation>
    <scope>NUCLEOTIDE SEQUENCE</scope>
    <source>
        <strain evidence="7">CHK186-1790</strain>
    </source>
</reference>
<dbReference type="NCBIfam" id="TIGR02937">
    <property type="entry name" value="sigma70-ECF"/>
    <property type="match status" value="1"/>
</dbReference>
<proteinExistence type="inferred from homology"/>
<feature type="domain" description="RNA polymerase sigma-70 region 2" evidence="5">
    <location>
        <begin position="19"/>
        <end position="81"/>
    </location>
</feature>
<dbReference type="InterPro" id="IPR007627">
    <property type="entry name" value="RNA_pol_sigma70_r2"/>
</dbReference>